<feature type="compositionally biased region" description="Polar residues" evidence="1">
    <location>
        <begin position="175"/>
        <end position="189"/>
    </location>
</feature>
<feature type="compositionally biased region" description="Pro residues" evidence="1">
    <location>
        <begin position="205"/>
        <end position="220"/>
    </location>
</feature>
<dbReference type="GO" id="GO:0070772">
    <property type="term" value="C:PAS complex"/>
    <property type="evidence" value="ECO:0007669"/>
    <property type="project" value="TreeGrafter"/>
</dbReference>
<feature type="compositionally biased region" description="Polar residues" evidence="1">
    <location>
        <begin position="299"/>
        <end position="308"/>
    </location>
</feature>
<dbReference type="GO" id="GO:0010513">
    <property type="term" value="P:positive regulation of phosphatidylinositol biosynthetic process"/>
    <property type="evidence" value="ECO:0007669"/>
    <property type="project" value="TreeGrafter"/>
</dbReference>
<evidence type="ECO:0000313" key="4">
    <source>
        <dbReference type="Proteomes" id="UP001172155"/>
    </source>
</evidence>
<feature type="region of interest" description="Disordered" evidence="1">
    <location>
        <begin position="447"/>
        <end position="485"/>
    </location>
</feature>
<sequence length="896" mass="95788">MPFKTSPWHAPRPRPRPRPPTCPHSSLAFTLPARPRALHPTMDKSSTAANGSADSPTSTPTLLPTLSRESSSSTATITPRTDLWPRLVSQTSSSRSASSSAAPSPLASREPSPARPLSRTSISRTSSTTPAPGSRKNSITDRSPSRTGRPANPALSSTVRTLSSSTTPTLLPAASESNTGAPVKSPTTQERLRESPRWPVSPRLRSPPPVLNKPNIPPLALPRRADQDAPSINLHRATPPQPETASDTENDDALLPSGVRTPARGASASTLETVQEVSPLGSPRALEESMEEKLRESFVSETSQSDAADNSFVRSLVGKGNMTNESGSEAGSINTSRRSGPSTNVPSLATRQSSSSKPNTTKGKAGEGSLQSMTVETETVASIPQVALAPGGGTQNTTGTLRQKPSTETIRPKKDKRKASRKPTPVTAGTASSKADIFEAKVASAVEEANSSDSEETFVYDSNPPDKRDRPNRFHSRTPSATSMVSQVDRNGMRSIHTVMESSAAPHAAVKKSMKFVNSYNPNANETVPEDDGKGTIRSNVGAGSARGTARHHHHFGRWGRNGGGNGHPSLFTEPSPFVSAAGHNSSRQSSGPPSPRFNNRGGANGKRTQRYEFDDPTSTPDEDTPLLPAGTIRSTRSGRTRRSHNALRNLESQSYRTQPSVLNRFASCLVLTVMLLLVVTGAIGFMFATSQPLTDIRLVSMHHVVASQQELMLDLTIEAHNPNVVVVVVDSADIEVFAKSKHAGTDSEWWRLHPDESFPELEKSLIRVLDDSPEDPMLPPDDSAPNMRLGTISSFDSALTFEGSFFHSGTSNSTGEVRLKSPGNGTVGGNERWENILKDEFQLILKGVLRYTLPLSPRVRTATILGKTTIKPNAADDPLPQPNTTLPDGGVSISL</sequence>
<proteinExistence type="predicted"/>
<feature type="compositionally biased region" description="Polar residues" evidence="1">
    <location>
        <begin position="395"/>
        <end position="409"/>
    </location>
</feature>
<feature type="compositionally biased region" description="Low complexity" evidence="1">
    <location>
        <begin position="92"/>
        <end position="129"/>
    </location>
</feature>
<evidence type="ECO:0000256" key="2">
    <source>
        <dbReference type="SAM" id="Phobius"/>
    </source>
</evidence>
<keyword evidence="2" id="KW-0472">Membrane</keyword>
<dbReference type="GO" id="GO:1903778">
    <property type="term" value="P:protein localization to vacuolar membrane"/>
    <property type="evidence" value="ECO:0007669"/>
    <property type="project" value="TreeGrafter"/>
</dbReference>
<dbReference type="Proteomes" id="UP001172155">
    <property type="component" value="Unassembled WGS sequence"/>
</dbReference>
<reference evidence="3" key="1">
    <citation type="submission" date="2023-06" db="EMBL/GenBank/DDBJ databases">
        <title>Genome-scale phylogeny and comparative genomics of the fungal order Sordariales.</title>
        <authorList>
            <consortium name="Lawrence Berkeley National Laboratory"/>
            <person name="Hensen N."/>
            <person name="Bonometti L."/>
            <person name="Westerberg I."/>
            <person name="Brannstrom I.O."/>
            <person name="Guillou S."/>
            <person name="Cros-Aarteil S."/>
            <person name="Calhoun S."/>
            <person name="Haridas S."/>
            <person name="Kuo A."/>
            <person name="Mondo S."/>
            <person name="Pangilinan J."/>
            <person name="Riley R."/>
            <person name="LaButti K."/>
            <person name="Andreopoulos B."/>
            <person name="Lipzen A."/>
            <person name="Chen C."/>
            <person name="Yanf M."/>
            <person name="Daum C."/>
            <person name="Ng V."/>
            <person name="Clum A."/>
            <person name="Steindorff A."/>
            <person name="Ohm R."/>
            <person name="Martin F."/>
            <person name="Silar P."/>
            <person name="Natvig D."/>
            <person name="Lalanne C."/>
            <person name="Gautier V."/>
            <person name="Ament-velasquez S.L."/>
            <person name="Kruys A."/>
            <person name="Hutchinson M.I."/>
            <person name="Powell A.J."/>
            <person name="Barry K."/>
            <person name="Miller A.N."/>
            <person name="Grigoriev I.V."/>
            <person name="Debuchy R."/>
            <person name="Gladieux P."/>
            <person name="Thoren M.H."/>
            <person name="Johannesson H."/>
        </authorList>
    </citation>
    <scope>NUCLEOTIDE SEQUENCE</scope>
    <source>
        <strain evidence="3">SMH3187-1</strain>
    </source>
</reference>
<keyword evidence="4" id="KW-1185">Reference proteome</keyword>
<feature type="compositionally biased region" description="Low complexity" evidence="1">
    <location>
        <begin position="155"/>
        <end position="171"/>
    </location>
</feature>
<dbReference type="AlphaFoldDB" id="A0AA40FC16"/>
<organism evidence="3 4">
    <name type="scientific">Schizothecium vesticola</name>
    <dbReference type="NCBI Taxonomy" id="314040"/>
    <lineage>
        <taxon>Eukaryota</taxon>
        <taxon>Fungi</taxon>
        <taxon>Dikarya</taxon>
        <taxon>Ascomycota</taxon>
        <taxon>Pezizomycotina</taxon>
        <taxon>Sordariomycetes</taxon>
        <taxon>Sordariomycetidae</taxon>
        <taxon>Sordariales</taxon>
        <taxon>Schizotheciaceae</taxon>
        <taxon>Schizothecium</taxon>
    </lineage>
</organism>
<feature type="region of interest" description="Disordered" evidence="1">
    <location>
        <begin position="521"/>
        <end position="652"/>
    </location>
</feature>
<dbReference type="InterPro" id="IPR024260">
    <property type="entry name" value="Vac7"/>
</dbReference>
<feature type="compositionally biased region" description="Polar residues" evidence="1">
    <location>
        <begin position="135"/>
        <end position="146"/>
    </location>
</feature>
<keyword evidence="2" id="KW-0812">Transmembrane</keyword>
<protein>
    <submittedName>
        <fullName evidence="3">Vacuolar segregation subunit 7-domain-containing protein</fullName>
    </submittedName>
</protein>
<feature type="region of interest" description="Disordered" evidence="1">
    <location>
        <begin position="871"/>
        <end position="896"/>
    </location>
</feature>
<feature type="region of interest" description="Disordered" evidence="1">
    <location>
        <begin position="386"/>
        <end position="432"/>
    </location>
</feature>
<gene>
    <name evidence="3" type="ORF">B0T18DRAFT_443249</name>
</gene>
<evidence type="ECO:0000256" key="1">
    <source>
        <dbReference type="SAM" id="MobiDB-lite"/>
    </source>
</evidence>
<dbReference type="Pfam" id="PF12751">
    <property type="entry name" value="Vac7"/>
    <property type="match status" value="1"/>
</dbReference>
<evidence type="ECO:0000313" key="3">
    <source>
        <dbReference type="EMBL" id="KAK0755019.1"/>
    </source>
</evidence>
<feature type="compositionally biased region" description="Polar residues" evidence="1">
    <location>
        <begin position="321"/>
        <end position="362"/>
    </location>
</feature>
<feature type="transmembrane region" description="Helical" evidence="2">
    <location>
        <begin position="665"/>
        <end position="689"/>
    </location>
</feature>
<feature type="compositionally biased region" description="Low complexity" evidence="1">
    <location>
        <begin position="626"/>
        <end position="636"/>
    </location>
</feature>
<feature type="compositionally biased region" description="Polar residues" evidence="1">
    <location>
        <begin position="267"/>
        <end position="276"/>
    </location>
</feature>
<dbReference type="PANTHER" id="PTHR28258">
    <property type="entry name" value="VACUOLAR SEGREGATION PROTEIN 7"/>
    <property type="match status" value="1"/>
</dbReference>
<accession>A0AA40FC16</accession>
<dbReference type="GO" id="GO:0000011">
    <property type="term" value="P:vacuole inheritance"/>
    <property type="evidence" value="ECO:0007669"/>
    <property type="project" value="TreeGrafter"/>
</dbReference>
<feature type="compositionally biased region" description="Basic residues" evidence="1">
    <location>
        <begin position="637"/>
        <end position="646"/>
    </location>
</feature>
<name>A0AA40FC16_9PEZI</name>
<feature type="region of interest" description="Disordered" evidence="1">
    <location>
        <begin position="1"/>
        <end position="373"/>
    </location>
</feature>
<feature type="compositionally biased region" description="Basic and acidic residues" evidence="1">
    <location>
        <begin position="285"/>
        <end position="298"/>
    </location>
</feature>
<keyword evidence="2" id="KW-1133">Transmembrane helix</keyword>
<feature type="compositionally biased region" description="Low complexity" evidence="1">
    <location>
        <begin position="55"/>
        <end position="78"/>
    </location>
</feature>
<comment type="caution">
    <text evidence="3">The sequence shown here is derived from an EMBL/GenBank/DDBJ whole genome shotgun (WGS) entry which is preliminary data.</text>
</comment>
<feature type="compositionally biased region" description="Basic residues" evidence="1">
    <location>
        <begin position="549"/>
        <end position="558"/>
    </location>
</feature>
<dbReference type="GO" id="GO:0000329">
    <property type="term" value="C:fungal-type vacuole membrane"/>
    <property type="evidence" value="ECO:0007669"/>
    <property type="project" value="TreeGrafter"/>
</dbReference>
<feature type="compositionally biased region" description="Polar residues" evidence="1">
    <location>
        <begin position="43"/>
        <end position="54"/>
    </location>
</feature>
<dbReference type="EMBL" id="JAUKUD010000001">
    <property type="protein sequence ID" value="KAK0755019.1"/>
    <property type="molecule type" value="Genomic_DNA"/>
</dbReference>
<dbReference type="PANTHER" id="PTHR28258:SF1">
    <property type="entry name" value="VACUOLAR SEGREGATION PROTEIN 7"/>
    <property type="match status" value="1"/>
</dbReference>